<sequence>MNTRAIHDDQEIMRLAERDGCAMTLHARLARGDGR</sequence>
<organism evidence="1 2">
    <name type="scientific">Thiorhodococcus drewsii AZ1</name>
    <dbReference type="NCBI Taxonomy" id="765913"/>
    <lineage>
        <taxon>Bacteria</taxon>
        <taxon>Pseudomonadati</taxon>
        <taxon>Pseudomonadota</taxon>
        <taxon>Gammaproteobacteria</taxon>
        <taxon>Chromatiales</taxon>
        <taxon>Chromatiaceae</taxon>
        <taxon>Thiorhodococcus</taxon>
    </lineage>
</organism>
<dbReference type="Proteomes" id="UP000004200">
    <property type="component" value="Unassembled WGS sequence"/>
</dbReference>
<gene>
    <name evidence="1" type="ORF">ThidrDRAFT_4095</name>
</gene>
<proteinExistence type="predicted"/>
<protein>
    <submittedName>
        <fullName evidence="1">Uncharacterized protein</fullName>
    </submittedName>
</protein>
<dbReference type="EMBL" id="AFWT01000047">
    <property type="protein sequence ID" value="EGV28063.1"/>
    <property type="molecule type" value="Genomic_DNA"/>
</dbReference>
<evidence type="ECO:0000313" key="1">
    <source>
        <dbReference type="EMBL" id="EGV28063.1"/>
    </source>
</evidence>
<keyword evidence="2" id="KW-1185">Reference proteome</keyword>
<reference evidence="1 2" key="1">
    <citation type="submission" date="2011-06" db="EMBL/GenBank/DDBJ databases">
        <title>The draft genome of Thiorhodococcus drewsii AZ1.</title>
        <authorList>
            <consortium name="US DOE Joint Genome Institute (JGI-PGF)"/>
            <person name="Lucas S."/>
            <person name="Han J."/>
            <person name="Lapidus A."/>
            <person name="Cheng J.-F."/>
            <person name="Goodwin L."/>
            <person name="Pitluck S."/>
            <person name="Peters L."/>
            <person name="Land M.L."/>
            <person name="Hauser L."/>
            <person name="Vogl K."/>
            <person name="Liu Z."/>
            <person name="Imhoff J."/>
            <person name="Thiel V."/>
            <person name="Frigaard N.-U."/>
            <person name="Bryant D.A."/>
            <person name="Woyke T.J."/>
        </authorList>
    </citation>
    <scope>NUCLEOTIDE SEQUENCE [LARGE SCALE GENOMIC DNA]</scope>
    <source>
        <strain evidence="1 2">AZ1</strain>
    </source>
</reference>
<accession>G2E732</accession>
<dbReference type="AlphaFoldDB" id="G2E732"/>
<name>G2E732_9GAMM</name>
<evidence type="ECO:0000313" key="2">
    <source>
        <dbReference type="Proteomes" id="UP000004200"/>
    </source>
</evidence>
<comment type="caution">
    <text evidence="1">The sequence shown here is derived from an EMBL/GenBank/DDBJ whole genome shotgun (WGS) entry which is preliminary data.</text>
</comment>